<protein>
    <submittedName>
        <fullName evidence="3">Uncharacterized protein</fullName>
    </submittedName>
</protein>
<dbReference type="RefSeq" id="WP_184963145.1">
    <property type="nucleotide sequence ID" value="NZ_JACHIN010000005.1"/>
</dbReference>
<dbReference type="EMBL" id="JACHIN010000005">
    <property type="protein sequence ID" value="MBB5078396.1"/>
    <property type="molecule type" value="Genomic_DNA"/>
</dbReference>
<feature type="signal peptide" evidence="2">
    <location>
        <begin position="1"/>
        <end position="22"/>
    </location>
</feature>
<dbReference type="PROSITE" id="PS51257">
    <property type="entry name" value="PROKAR_LIPOPROTEIN"/>
    <property type="match status" value="1"/>
</dbReference>
<feature type="region of interest" description="Disordered" evidence="1">
    <location>
        <begin position="25"/>
        <end position="47"/>
    </location>
</feature>
<keyword evidence="4" id="KW-1185">Reference proteome</keyword>
<keyword evidence="2" id="KW-0732">Signal</keyword>
<evidence type="ECO:0000313" key="3">
    <source>
        <dbReference type="EMBL" id="MBB5078396.1"/>
    </source>
</evidence>
<dbReference type="AlphaFoldDB" id="A0A7W8A452"/>
<dbReference type="Proteomes" id="UP000568380">
    <property type="component" value="Unassembled WGS sequence"/>
</dbReference>
<feature type="chain" id="PRO_5031300284" evidence="2">
    <location>
        <begin position="23"/>
        <end position="292"/>
    </location>
</feature>
<evidence type="ECO:0000256" key="2">
    <source>
        <dbReference type="SAM" id="SignalP"/>
    </source>
</evidence>
<name>A0A7W8A452_9ACTN</name>
<accession>A0A7W8A452</accession>
<comment type="caution">
    <text evidence="3">The sequence shown here is derived from an EMBL/GenBank/DDBJ whole genome shotgun (WGS) entry which is preliminary data.</text>
</comment>
<evidence type="ECO:0000313" key="4">
    <source>
        <dbReference type="Proteomes" id="UP000568380"/>
    </source>
</evidence>
<organism evidence="3 4">
    <name type="scientific">Nonomuraea endophytica</name>
    <dbReference type="NCBI Taxonomy" id="714136"/>
    <lineage>
        <taxon>Bacteria</taxon>
        <taxon>Bacillati</taxon>
        <taxon>Actinomycetota</taxon>
        <taxon>Actinomycetes</taxon>
        <taxon>Streptosporangiales</taxon>
        <taxon>Streptosporangiaceae</taxon>
        <taxon>Nonomuraea</taxon>
    </lineage>
</organism>
<sequence>MTNSRVPLMIAAALLAALTGCATSSENGETGAAAPPAADSANKQREHQAQLATCMKGKGFTYHPMVTTPKLPDAIKHEMSGDYQGMRKYREKYGFGFAASFVYPNDGVGRMAWRTKEMDGAGDDPNGKVIAGLPKAQREAYFDAMGACTLQMINKVTGKNMKSMEEVSKAQGEMLKQIIAREIDGDPKLVELAGAFADCLKGKGYRVSSQRPSDIARSTEEPFMQEFGKLGQGKTPTADQARPLLQREIKASLEDLECGKDFYAAYRPKANGVYEKAQFLPGVGMMMATVAS</sequence>
<evidence type="ECO:0000256" key="1">
    <source>
        <dbReference type="SAM" id="MobiDB-lite"/>
    </source>
</evidence>
<reference evidence="3 4" key="1">
    <citation type="submission" date="2020-08" db="EMBL/GenBank/DDBJ databases">
        <title>Genomic Encyclopedia of Type Strains, Phase IV (KMG-IV): sequencing the most valuable type-strain genomes for metagenomic binning, comparative biology and taxonomic classification.</title>
        <authorList>
            <person name="Goeker M."/>
        </authorList>
    </citation>
    <scope>NUCLEOTIDE SEQUENCE [LARGE SCALE GENOMIC DNA]</scope>
    <source>
        <strain evidence="3 4">DSM 45385</strain>
    </source>
</reference>
<gene>
    <name evidence="3" type="ORF">HNR40_003882</name>
</gene>
<proteinExistence type="predicted"/>